<evidence type="ECO:0000256" key="2">
    <source>
        <dbReference type="ARBA" id="ARBA00004366"/>
    </source>
</evidence>
<feature type="transmembrane region" description="Helical" evidence="8">
    <location>
        <begin position="513"/>
        <end position="531"/>
    </location>
</feature>
<dbReference type="GO" id="GO:0098553">
    <property type="term" value="C:lumenal side of endoplasmic reticulum membrane"/>
    <property type="evidence" value="ECO:0007669"/>
    <property type="project" value="TreeGrafter"/>
</dbReference>
<dbReference type="SMART" id="SM00730">
    <property type="entry name" value="PSN"/>
    <property type="match status" value="1"/>
</dbReference>
<evidence type="ECO:0000256" key="4">
    <source>
        <dbReference type="ARBA" id="ARBA00022692"/>
    </source>
</evidence>
<organism evidence="10 11">
    <name type="scientific">Varanus komodoensis</name>
    <name type="common">Komodo dragon</name>
    <dbReference type="NCBI Taxonomy" id="61221"/>
    <lineage>
        <taxon>Eukaryota</taxon>
        <taxon>Metazoa</taxon>
        <taxon>Chordata</taxon>
        <taxon>Craniata</taxon>
        <taxon>Vertebrata</taxon>
        <taxon>Euteleostomi</taxon>
        <taxon>Lepidosauria</taxon>
        <taxon>Squamata</taxon>
        <taxon>Bifurcata</taxon>
        <taxon>Unidentata</taxon>
        <taxon>Episquamata</taxon>
        <taxon>Toxicofera</taxon>
        <taxon>Anguimorpha</taxon>
        <taxon>Paleoanguimorpha</taxon>
        <taxon>Varanoidea</taxon>
        <taxon>Varanidae</taxon>
        <taxon>Varanus</taxon>
    </lineage>
</organism>
<reference evidence="10" key="1">
    <citation type="submission" date="2025-08" db="UniProtKB">
        <authorList>
            <consortium name="Ensembl"/>
        </authorList>
    </citation>
    <scope>IDENTIFICATION</scope>
</reference>
<evidence type="ECO:0000256" key="1">
    <source>
        <dbReference type="ARBA" id="ARBA00004127"/>
    </source>
</evidence>
<evidence type="ECO:0000256" key="3">
    <source>
        <dbReference type="ARBA" id="ARBA00006859"/>
    </source>
</evidence>
<dbReference type="GO" id="GO:0005765">
    <property type="term" value="C:lysosomal membrane"/>
    <property type="evidence" value="ECO:0007669"/>
    <property type="project" value="TreeGrafter"/>
</dbReference>
<dbReference type="GO" id="GO:0033619">
    <property type="term" value="P:membrane protein proteolysis"/>
    <property type="evidence" value="ECO:0007669"/>
    <property type="project" value="TreeGrafter"/>
</dbReference>
<dbReference type="GO" id="GO:0030660">
    <property type="term" value="C:Golgi-associated vesicle membrane"/>
    <property type="evidence" value="ECO:0007669"/>
    <property type="project" value="TreeGrafter"/>
</dbReference>
<sequence>MTTFLICFNCCIGDQPQPRRHPRLDRNTIGKPMDFVHITHVGAKEVASGFLSVSAQEGILHVFKNSDTQLTKEYCIYYNRNWSTLPSTLNNIVYTKLAFLTPKLLCSQSDVPQADIIKDKAIVVMRGNCTFLEKAEIAQHFHAKMLLIASETPIHIPFGNKNQSINIPIALIRNEDIIDLKQTLGKNVSVALYSPPVPDYFYSVVLIFLIAVLCVILGGYWSGMVELEKLKSAPNSESSTSLSSVENVTLTPVTAVLFVCISCVMLVLMYYFYKWLVYVVISLFCVASATSLFNCLSVLVEKIPYGQCRFPCWHQCIKVRLFFLALFCIAASVTWAVFRNEDSWAWILQDILGIAFCVNLIKTLKVPNFKSCVLLLGLLLLYDVFFVFITPFITKNGESIMVEVATGPSENSEKSDGNLVEASAERSAPHENLPVVIKVPKLIFSGTMLCQMPFSLLGYGDIVLPGLLVAYCHRFDIQTRSSRVYFISCTIAYAVGMLVTFLSLSLMKMAQPALLYLVPCTLLSSTLVALYRKEMKKFWNGNNYQAMDFAASEENPTRASEQHGGQ</sequence>
<feature type="transmembrane region" description="Helical" evidence="8">
    <location>
        <begin position="200"/>
        <end position="221"/>
    </location>
</feature>
<keyword evidence="5" id="KW-0378">Hydrolase</keyword>
<dbReference type="PANTHER" id="PTHR12174">
    <property type="entry name" value="SIGNAL PEPTIDE PEPTIDASE"/>
    <property type="match status" value="1"/>
</dbReference>
<evidence type="ECO:0000256" key="6">
    <source>
        <dbReference type="ARBA" id="ARBA00022989"/>
    </source>
</evidence>
<dbReference type="Gene3D" id="3.50.30.30">
    <property type="match status" value="1"/>
</dbReference>
<dbReference type="InterPro" id="IPR003137">
    <property type="entry name" value="PA_domain"/>
</dbReference>
<dbReference type="GO" id="GO:0098554">
    <property type="term" value="C:cytoplasmic side of endoplasmic reticulum membrane"/>
    <property type="evidence" value="ECO:0007669"/>
    <property type="project" value="TreeGrafter"/>
</dbReference>
<proteinExistence type="inferred from homology"/>
<feature type="transmembrane region" description="Helical" evidence="8">
    <location>
        <begin position="278"/>
        <end position="300"/>
    </location>
</feature>
<accession>A0A8D2L9N7</accession>
<evidence type="ECO:0000313" key="11">
    <source>
        <dbReference type="Proteomes" id="UP000694545"/>
    </source>
</evidence>
<dbReference type="PANTHER" id="PTHR12174:SF34">
    <property type="entry name" value="SIGNAL PEPTIDE PEPTIDASE-LIKE 2A"/>
    <property type="match status" value="1"/>
</dbReference>
<dbReference type="Ensembl" id="ENSVKKT00000019242.1">
    <property type="protein sequence ID" value="ENSVKKP00000018777.1"/>
    <property type="gene ID" value="ENSVKKG00000012771.1"/>
</dbReference>
<reference evidence="10" key="2">
    <citation type="submission" date="2025-09" db="UniProtKB">
        <authorList>
            <consortium name="Ensembl"/>
        </authorList>
    </citation>
    <scope>IDENTIFICATION</scope>
</reference>
<comment type="subcellular location">
    <subcellularLocation>
        <location evidence="1">Endomembrane system</location>
        <topology evidence="1">Multi-pass membrane protein</topology>
    </subcellularLocation>
    <subcellularLocation>
        <location evidence="2">Membrane</location>
        <topology evidence="2">Multi-pass membrane protein</topology>
        <orientation evidence="2">Lumenal side</orientation>
    </subcellularLocation>
</comment>
<keyword evidence="7 8" id="KW-0472">Membrane</keyword>
<comment type="similarity">
    <text evidence="3">Belongs to the peptidase A22B family.</text>
</comment>
<dbReference type="AlphaFoldDB" id="A0A8D2L9N7"/>
<feature type="transmembrane region" description="Helical" evidence="8">
    <location>
        <begin position="454"/>
        <end position="472"/>
    </location>
</feature>
<keyword evidence="4 8" id="KW-0812">Transmembrane</keyword>
<evidence type="ECO:0000313" key="10">
    <source>
        <dbReference type="Ensembl" id="ENSVKKP00000018777.1"/>
    </source>
</evidence>
<feature type="transmembrane region" description="Helical" evidence="8">
    <location>
        <begin position="344"/>
        <end position="361"/>
    </location>
</feature>
<dbReference type="OMA" id="HDLWNYG"/>
<dbReference type="InterPro" id="IPR000095">
    <property type="entry name" value="CRIB_dom"/>
</dbReference>
<protein>
    <submittedName>
        <fullName evidence="10">Signal peptide peptidase like 2A</fullName>
    </submittedName>
</protein>
<feature type="transmembrane region" description="Helical" evidence="8">
    <location>
        <begin position="373"/>
        <end position="393"/>
    </location>
</feature>
<feature type="transmembrane region" description="Helical" evidence="8">
    <location>
        <begin position="321"/>
        <end position="338"/>
    </location>
</feature>
<feature type="transmembrane region" description="Helical" evidence="8">
    <location>
        <begin position="248"/>
        <end position="272"/>
    </location>
</feature>
<keyword evidence="11" id="KW-1185">Reference proteome</keyword>
<dbReference type="InterPro" id="IPR007369">
    <property type="entry name" value="Peptidase_A22B_SPP"/>
</dbReference>
<dbReference type="PROSITE" id="PS50108">
    <property type="entry name" value="CRIB"/>
    <property type="match status" value="1"/>
</dbReference>
<dbReference type="Pfam" id="PF02225">
    <property type="entry name" value="PA"/>
    <property type="match status" value="1"/>
</dbReference>
<dbReference type="Proteomes" id="UP000694545">
    <property type="component" value="Unplaced"/>
</dbReference>
<dbReference type="GO" id="GO:0042500">
    <property type="term" value="F:aspartic endopeptidase activity, intramembrane cleaving"/>
    <property type="evidence" value="ECO:0007669"/>
    <property type="project" value="InterPro"/>
</dbReference>
<dbReference type="InterPro" id="IPR006639">
    <property type="entry name" value="Preselin/SPP"/>
</dbReference>
<name>A0A8D2L9N7_VARKO</name>
<feature type="transmembrane region" description="Helical" evidence="8">
    <location>
        <begin position="484"/>
        <end position="507"/>
    </location>
</feature>
<evidence type="ECO:0000259" key="9">
    <source>
        <dbReference type="PROSITE" id="PS50108"/>
    </source>
</evidence>
<evidence type="ECO:0000256" key="8">
    <source>
        <dbReference type="SAM" id="Phobius"/>
    </source>
</evidence>
<keyword evidence="6 8" id="KW-1133">Transmembrane helix</keyword>
<dbReference type="Pfam" id="PF04258">
    <property type="entry name" value="Peptidase_A22B"/>
    <property type="match status" value="1"/>
</dbReference>
<evidence type="ECO:0000256" key="5">
    <source>
        <dbReference type="ARBA" id="ARBA00022801"/>
    </source>
</evidence>
<feature type="domain" description="CRIB" evidence="9">
    <location>
        <begin position="29"/>
        <end position="42"/>
    </location>
</feature>
<evidence type="ECO:0000256" key="7">
    <source>
        <dbReference type="ARBA" id="ARBA00023136"/>
    </source>
</evidence>